<dbReference type="InterPro" id="IPR024453">
    <property type="entry name" value="Peptidase_C92"/>
</dbReference>
<name>A0A7R6PS26_9BACT</name>
<dbReference type="EMBL" id="AP017470">
    <property type="protein sequence ID" value="BBB33311.1"/>
    <property type="molecule type" value="Genomic_DNA"/>
</dbReference>
<organism evidence="2 3">
    <name type="scientific">Thermotomaculum hydrothermale</name>
    <dbReference type="NCBI Taxonomy" id="981385"/>
    <lineage>
        <taxon>Bacteria</taxon>
        <taxon>Pseudomonadati</taxon>
        <taxon>Acidobacteriota</taxon>
        <taxon>Holophagae</taxon>
        <taxon>Thermotomaculales</taxon>
        <taxon>Thermotomaculaceae</taxon>
        <taxon>Thermotomaculum</taxon>
    </lineage>
</organism>
<dbReference type="RefSeq" id="WP_201327618.1">
    <property type="nucleotide sequence ID" value="NZ_AP017470.1"/>
</dbReference>
<evidence type="ECO:0000313" key="2">
    <source>
        <dbReference type="EMBL" id="BBB33311.1"/>
    </source>
</evidence>
<dbReference type="Proteomes" id="UP000595564">
    <property type="component" value="Chromosome"/>
</dbReference>
<accession>A0A7R6PS26</accession>
<protein>
    <recommendedName>
        <fullName evidence="4">Permuted papain-like amidase enzyme, YaeF/YiiX, C92 family</fullName>
    </recommendedName>
</protein>
<dbReference type="KEGG" id="thyd:TTHT_1854"/>
<evidence type="ECO:0000313" key="3">
    <source>
        <dbReference type="Proteomes" id="UP000595564"/>
    </source>
</evidence>
<keyword evidence="1" id="KW-0732">Signal</keyword>
<sequence length="300" mass="34958">MKKFLVLSLVLIVSLSLSAKDRVDRDGSVKFVEQFFNLPASEKEEIATERGWVKFKIPYVNNYLDMIPKDMLEKMPADVREQVIEAAEEKEMEFPFEQFNKMERWIPSPKDMPFVINYYIPDKKSDVKFGNGDGVNSCDFSVARKGDVLLVHNGFVAWGWHAHAGIFYGGTGVYATIESNANQNYFGDPRPGVHFEPISHWNNDYDYCRIMRVNTWPLSTSYRAKAAEYARAQLGKPYNFNWLWKWATDKFYCSQLVWAGYYRTSKWYARINIDANPADTWVAPDELYASWRTWTVTSSW</sequence>
<dbReference type="Pfam" id="PF05708">
    <property type="entry name" value="Peptidase_C92"/>
    <property type="match status" value="1"/>
</dbReference>
<keyword evidence="3" id="KW-1185">Reference proteome</keyword>
<proteinExistence type="predicted"/>
<gene>
    <name evidence="2" type="ORF">TTHT_1854</name>
</gene>
<evidence type="ECO:0000256" key="1">
    <source>
        <dbReference type="SAM" id="SignalP"/>
    </source>
</evidence>
<feature type="chain" id="PRO_5032730885" description="Permuted papain-like amidase enzyme, YaeF/YiiX, C92 family" evidence="1">
    <location>
        <begin position="20"/>
        <end position="300"/>
    </location>
</feature>
<dbReference type="AlphaFoldDB" id="A0A7R6PS26"/>
<dbReference type="InterPro" id="IPR038765">
    <property type="entry name" value="Papain-like_cys_pep_sf"/>
</dbReference>
<evidence type="ECO:0008006" key="4">
    <source>
        <dbReference type="Google" id="ProtNLM"/>
    </source>
</evidence>
<feature type="signal peptide" evidence="1">
    <location>
        <begin position="1"/>
        <end position="19"/>
    </location>
</feature>
<dbReference type="SUPFAM" id="SSF54001">
    <property type="entry name" value="Cysteine proteinases"/>
    <property type="match status" value="1"/>
</dbReference>
<dbReference type="Gene3D" id="3.90.1720.10">
    <property type="entry name" value="endopeptidase domain like (from Nostoc punctiforme)"/>
    <property type="match status" value="1"/>
</dbReference>
<reference evidence="2 3" key="1">
    <citation type="journal article" date="2012" name="Extremophiles">
        <title>Thermotomaculum hydrothermale gen. nov., sp. nov., a novel heterotrophic thermophile within the phylum Acidobacteria from a deep-sea hydrothermal vent chimney in the Southern Okinawa Trough.</title>
        <authorList>
            <person name="Izumi H."/>
            <person name="Nunoura T."/>
            <person name="Miyazaki M."/>
            <person name="Mino S."/>
            <person name="Toki T."/>
            <person name="Takai K."/>
            <person name="Sako Y."/>
            <person name="Sawabe T."/>
            <person name="Nakagawa S."/>
        </authorList>
    </citation>
    <scope>NUCLEOTIDE SEQUENCE [LARGE SCALE GENOMIC DNA]</scope>
    <source>
        <strain evidence="2 3">AC55</strain>
    </source>
</reference>